<name>A0ABW6ALS5_9BACT</name>
<dbReference type="EMBL" id="JBHUOM010000019">
    <property type="protein sequence ID" value="MFD2935579.1"/>
    <property type="molecule type" value="Genomic_DNA"/>
</dbReference>
<dbReference type="PANTHER" id="PTHR43818:SF11">
    <property type="entry name" value="BCDNA.GH03377"/>
    <property type="match status" value="1"/>
</dbReference>
<evidence type="ECO:0000313" key="5">
    <source>
        <dbReference type="EMBL" id="MFD2935579.1"/>
    </source>
</evidence>
<dbReference type="RefSeq" id="WP_381503630.1">
    <property type="nucleotide sequence ID" value="NZ_JBHUOM010000019.1"/>
</dbReference>
<evidence type="ECO:0000259" key="4">
    <source>
        <dbReference type="Pfam" id="PF22725"/>
    </source>
</evidence>
<dbReference type="Gene3D" id="3.30.360.10">
    <property type="entry name" value="Dihydrodipicolinate Reductase, domain 2"/>
    <property type="match status" value="1"/>
</dbReference>
<dbReference type="InterPro" id="IPR055170">
    <property type="entry name" value="GFO_IDH_MocA-like_dom"/>
</dbReference>
<reference evidence="6" key="1">
    <citation type="journal article" date="2019" name="Int. J. Syst. Evol. Microbiol.">
        <title>The Global Catalogue of Microorganisms (GCM) 10K type strain sequencing project: providing services to taxonomists for standard genome sequencing and annotation.</title>
        <authorList>
            <consortium name="The Broad Institute Genomics Platform"/>
            <consortium name="The Broad Institute Genome Sequencing Center for Infectious Disease"/>
            <person name="Wu L."/>
            <person name="Ma J."/>
        </authorList>
    </citation>
    <scope>NUCLEOTIDE SEQUENCE [LARGE SCALE GENOMIC DNA]</scope>
    <source>
        <strain evidence="6">KCTC 52490</strain>
    </source>
</reference>
<feature type="domain" description="GFO/IDH/MocA-like oxidoreductase" evidence="4">
    <location>
        <begin position="187"/>
        <end position="313"/>
    </location>
</feature>
<accession>A0ABW6ALS5</accession>
<dbReference type="SUPFAM" id="SSF51735">
    <property type="entry name" value="NAD(P)-binding Rossmann-fold domains"/>
    <property type="match status" value="1"/>
</dbReference>
<dbReference type="InterPro" id="IPR036291">
    <property type="entry name" value="NAD(P)-bd_dom_sf"/>
</dbReference>
<gene>
    <name evidence="5" type="ORF">ACFS25_17485</name>
</gene>
<organism evidence="5 6">
    <name type="scientific">Spirosoma flavum</name>
    <dbReference type="NCBI Taxonomy" id="2048557"/>
    <lineage>
        <taxon>Bacteria</taxon>
        <taxon>Pseudomonadati</taxon>
        <taxon>Bacteroidota</taxon>
        <taxon>Cytophagia</taxon>
        <taxon>Cytophagales</taxon>
        <taxon>Cytophagaceae</taxon>
        <taxon>Spirosoma</taxon>
    </lineage>
</organism>
<dbReference type="InterPro" id="IPR050463">
    <property type="entry name" value="Gfo/Idh/MocA_oxidrdct_glycsds"/>
</dbReference>
<dbReference type="InterPro" id="IPR006311">
    <property type="entry name" value="TAT_signal"/>
</dbReference>
<dbReference type="Gene3D" id="3.40.50.720">
    <property type="entry name" value="NAD(P)-binding Rossmann-like Domain"/>
    <property type="match status" value="1"/>
</dbReference>
<sequence length="391" mass="43266">MNESQAANRRQFIKGSIATAAGLVALPTLASETISAPINLSSGSPGDRLGKPVASRIRFAVIGMNHGHIYSQVEAVTRGGGELVSFYAKEADLAAAFAKRYPQVKQAKSETEILDDKSIQLVLSSAIPNERAPIGIRVMRAGKDYMADKPGITTLEQLAEVRRVQKETKRIYSIMYSERFENRATVKAGELVKAGAIGSVIQTIGLGPHRMTPKFRPDWFFDRERFGGIICDIGSHQFDQFLFFTGSKKADIVASQVGNVHYQQYPKFEDFGDVMLRGDGGMGYIRVDWFTPDGLKSWGDGRLTILGTEGFIEIRKNVDPGGREGGNHLFITDQKETRYLDCSKEPLPYGEQLVDDILNRTETAMSQEHCFLATELALKAQKQAQTIHLNK</sequence>
<dbReference type="InterPro" id="IPR000683">
    <property type="entry name" value="Gfo/Idh/MocA-like_OxRdtase_N"/>
</dbReference>
<keyword evidence="2" id="KW-0732">Signal</keyword>
<feature type="signal peptide" evidence="2">
    <location>
        <begin position="1"/>
        <end position="30"/>
    </location>
</feature>
<feature type="domain" description="Gfo/Idh/MocA-like oxidoreductase N-terminal" evidence="3">
    <location>
        <begin position="57"/>
        <end position="174"/>
    </location>
</feature>
<comment type="caution">
    <text evidence="5">The sequence shown here is derived from an EMBL/GenBank/DDBJ whole genome shotgun (WGS) entry which is preliminary data.</text>
</comment>
<proteinExistence type="predicted"/>
<dbReference type="SUPFAM" id="SSF55347">
    <property type="entry name" value="Glyceraldehyde-3-phosphate dehydrogenase-like, C-terminal domain"/>
    <property type="match status" value="1"/>
</dbReference>
<dbReference type="Pfam" id="PF22725">
    <property type="entry name" value="GFO_IDH_MocA_C3"/>
    <property type="match status" value="1"/>
</dbReference>
<dbReference type="Pfam" id="PF01408">
    <property type="entry name" value="GFO_IDH_MocA"/>
    <property type="match status" value="1"/>
</dbReference>
<evidence type="ECO:0000313" key="6">
    <source>
        <dbReference type="Proteomes" id="UP001597512"/>
    </source>
</evidence>
<protein>
    <submittedName>
        <fullName evidence="5">Gfo/Idh/MocA family protein</fullName>
    </submittedName>
</protein>
<evidence type="ECO:0000256" key="2">
    <source>
        <dbReference type="SAM" id="SignalP"/>
    </source>
</evidence>
<evidence type="ECO:0000256" key="1">
    <source>
        <dbReference type="ARBA" id="ARBA00023002"/>
    </source>
</evidence>
<keyword evidence="1" id="KW-0560">Oxidoreductase</keyword>
<dbReference type="PANTHER" id="PTHR43818">
    <property type="entry name" value="BCDNA.GH03377"/>
    <property type="match status" value="1"/>
</dbReference>
<dbReference type="PROSITE" id="PS51318">
    <property type="entry name" value="TAT"/>
    <property type="match status" value="1"/>
</dbReference>
<dbReference type="Proteomes" id="UP001597512">
    <property type="component" value="Unassembled WGS sequence"/>
</dbReference>
<feature type="chain" id="PRO_5046716037" evidence="2">
    <location>
        <begin position="31"/>
        <end position="391"/>
    </location>
</feature>
<evidence type="ECO:0000259" key="3">
    <source>
        <dbReference type="Pfam" id="PF01408"/>
    </source>
</evidence>
<keyword evidence="6" id="KW-1185">Reference proteome</keyword>